<accession>A0A7X4KKK2</accession>
<dbReference type="EMBL" id="WWCU01000006">
    <property type="protein sequence ID" value="MYN07209.1"/>
    <property type="molecule type" value="Genomic_DNA"/>
</dbReference>
<proteinExistence type="predicted"/>
<gene>
    <name evidence="1" type="ORF">GTP77_07635</name>
</gene>
<reference evidence="1 2" key="1">
    <citation type="submission" date="2019-12" db="EMBL/GenBank/DDBJ databases">
        <title>Novel species isolated from a subtropical stream in China.</title>
        <authorList>
            <person name="Lu H."/>
        </authorList>
    </citation>
    <scope>NUCLEOTIDE SEQUENCE [LARGE SCALE GENOMIC DNA]</scope>
    <source>
        <strain evidence="1 2">FT127W</strain>
    </source>
</reference>
<evidence type="ECO:0000313" key="2">
    <source>
        <dbReference type="Proteomes" id="UP000450676"/>
    </source>
</evidence>
<evidence type="ECO:0000313" key="1">
    <source>
        <dbReference type="EMBL" id="MYN07209.1"/>
    </source>
</evidence>
<dbReference type="Proteomes" id="UP000450676">
    <property type="component" value="Unassembled WGS sequence"/>
</dbReference>
<dbReference type="AlphaFoldDB" id="A0A7X4KKK2"/>
<protein>
    <submittedName>
        <fullName evidence="1">Uncharacterized protein</fullName>
    </submittedName>
</protein>
<dbReference type="RefSeq" id="WP_161071580.1">
    <property type="nucleotide sequence ID" value="NZ_WWCU01000006.1"/>
</dbReference>
<sequence>MGVPLRIISTGPARTAGLKIVYTSYRNGSQKEKFSTGLIPRFFVLPDRAQSAAECQIPQKITLLSALAKLAWRRPLLLSNCYGSVVYWQPYGYFSIFS</sequence>
<keyword evidence="2" id="KW-1185">Reference proteome</keyword>
<organism evidence="1 2">
    <name type="scientific">Pseudoduganella aquatica</name>
    <dbReference type="NCBI Taxonomy" id="2660641"/>
    <lineage>
        <taxon>Bacteria</taxon>
        <taxon>Pseudomonadati</taxon>
        <taxon>Pseudomonadota</taxon>
        <taxon>Betaproteobacteria</taxon>
        <taxon>Burkholderiales</taxon>
        <taxon>Oxalobacteraceae</taxon>
        <taxon>Telluria group</taxon>
        <taxon>Pseudoduganella</taxon>
    </lineage>
</organism>
<comment type="caution">
    <text evidence="1">The sequence shown here is derived from an EMBL/GenBank/DDBJ whole genome shotgun (WGS) entry which is preliminary data.</text>
</comment>
<name>A0A7X4KKK2_9BURK</name>